<feature type="binding site" evidence="7">
    <location>
        <position position="158"/>
    </location>
    <ligand>
        <name>phosphoenolpyruvate</name>
        <dbReference type="ChEBI" id="CHEBI:58702"/>
    </ligand>
</feature>
<comment type="subunit">
    <text evidence="7">Monomer.</text>
</comment>
<comment type="subcellular location">
    <subcellularLocation>
        <location evidence="7">Cytoplasm</location>
    </subcellularLocation>
</comment>
<dbReference type="GO" id="GO:0008652">
    <property type="term" value="P:amino acid biosynthetic process"/>
    <property type="evidence" value="ECO:0007669"/>
    <property type="project" value="UniProtKB-KW"/>
</dbReference>
<dbReference type="InterPro" id="IPR006264">
    <property type="entry name" value="EPSP_synthase"/>
</dbReference>
<keyword evidence="3 7" id="KW-0028">Amino-acid biosynthesis</keyword>
<feature type="binding site" evidence="7">
    <location>
        <position position="58"/>
    </location>
    <ligand>
        <name>phosphoenolpyruvate</name>
        <dbReference type="ChEBI" id="CHEBI:58702"/>
    </ligand>
</feature>
<dbReference type="EMBL" id="JSAM01000087">
    <property type="protein sequence ID" value="KIA77253.1"/>
    <property type="molecule type" value="Genomic_DNA"/>
</dbReference>
<feature type="binding site" evidence="7">
    <location>
        <position position="204"/>
    </location>
    <ligand>
        <name>phosphoenolpyruvate</name>
        <dbReference type="ChEBI" id="CHEBI:58702"/>
    </ligand>
</feature>
<dbReference type="InterPro" id="IPR023193">
    <property type="entry name" value="EPSP_synthase_CS"/>
</dbReference>
<evidence type="ECO:0000256" key="3">
    <source>
        <dbReference type="ARBA" id="ARBA00022605"/>
    </source>
</evidence>
<keyword evidence="4 7" id="KW-0808">Transferase</keyword>
<dbReference type="NCBIfam" id="TIGR01356">
    <property type="entry name" value="aroA"/>
    <property type="match status" value="1"/>
</dbReference>
<dbReference type="GO" id="GO:0009073">
    <property type="term" value="P:aromatic amino acid family biosynthetic process"/>
    <property type="evidence" value="ECO:0007669"/>
    <property type="project" value="UniProtKB-KW"/>
</dbReference>
<dbReference type="GO" id="GO:0009423">
    <property type="term" value="P:chorismate biosynthetic process"/>
    <property type="evidence" value="ECO:0007669"/>
    <property type="project" value="UniProtKB-UniRule"/>
</dbReference>
<dbReference type="CDD" id="cd01556">
    <property type="entry name" value="EPSP_synthase"/>
    <property type="match status" value="1"/>
</dbReference>
<comment type="function">
    <text evidence="7">Catalyzes the transfer of the enolpyruvyl moiety of phosphoenolpyruvate (PEP) to the 5-hydroxyl of shikimate-3-phosphate (S3P) to produce enolpyruvyl shikimate-3-phosphate and inorganic phosphate.</text>
</comment>
<dbReference type="Gene3D" id="3.65.10.10">
    <property type="entry name" value="Enolpyruvate transferase domain"/>
    <property type="match status" value="2"/>
</dbReference>
<comment type="caution">
    <text evidence="7">Lacks conserved residue(s) required for the propagation of feature annotation.</text>
</comment>
<feature type="binding site" evidence="7">
    <location>
        <position position="204"/>
    </location>
    <ligand>
        <name>3-phosphoshikimate</name>
        <dbReference type="ChEBI" id="CHEBI:145989"/>
    </ligand>
</feature>
<feature type="domain" description="Enolpyruvate transferase" evidence="8">
    <location>
        <begin position="44"/>
        <end position="452"/>
    </location>
</feature>
<protein>
    <recommendedName>
        <fullName evidence="7">3-phosphoshikimate 1-carboxyvinyltransferase</fullName>
        <ecNumber evidence="7">2.5.1.19</ecNumber>
    </recommendedName>
    <alternativeName>
        <fullName evidence="7">5-enolpyruvylshikimate-3-phosphate synthase</fullName>
        <shortName evidence="7">EPSP synthase</shortName>
        <shortName evidence="7">EPSPS</shortName>
    </alternativeName>
</protein>
<comment type="similarity">
    <text evidence="2 7">Belongs to the EPSP synthase family.</text>
</comment>
<keyword evidence="5 7" id="KW-0057">Aromatic amino acid biosynthesis</keyword>
<evidence type="ECO:0000313" key="9">
    <source>
        <dbReference type="EMBL" id="KIA77253.1"/>
    </source>
</evidence>
<comment type="pathway">
    <text evidence="1 7">Metabolic intermediate biosynthesis; chorismate biosynthesis; chorismate from D-erythrose 4-phosphate and phosphoenolpyruvate: step 6/7.</text>
</comment>
<gene>
    <name evidence="7 9" type="primary">aroA</name>
    <name evidence="9" type="ORF">DB43_GR00200</name>
</gene>
<evidence type="ECO:0000259" key="8">
    <source>
        <dbReference type="Pfam" id="PF00275"/>
    </source>
</evidence>
<dbReference type="PANTHER" id="PTHR21090">
    <property type="entry name" value="AROM/DEHYDROQUINATE SYNTHASE"/>
    <property type="match status" value="1"/>
</dbReference>
<dbReference type="PIRSF" id="PIRSF000505">
    <property type="entry name" value="EPSPS"/>
    <property type="match status" value="1"/>
</dbReference>
<sequence>MVYISKKESKSPHFQKMLGLISLTEENGCKGFRWSNKMGKYLIKPATLTGEIGIPPSKSHTLRAILFATLAKGKSVVHHYLASPDTYAMIEACRHLGAKIEVFPTCIEIRGTGGKIAYAENVIDAGNSGIVLRFCTAIGALGSLPIVITGDHSIRHQRPMQPLLEGLSQLGVSQSSMRGDGFAPVIIQGPIKSGKTVINGEDSQPVSALLIAAAFAEGSIEIVVKNPGETPWINLTLNWLDRLGIPYENHNFTHYRLFGNACYEGFDYTVPGDFSSAAFPIAAALVTDSELVVRNIDMHDVQGDKELLSVFQRMGAKLHFDETQNILLVKRGGKLSGISVDINNFIDSITILSVLACFADGETHIRNAAIARRKECNRITSIATELRKMGADVSELEDGLIVRKSILNGAQLHSYQDHRMVMSLTVAALGARGETLLTSTECVSKTFPTFVRDFNRLGANIQECT</sequence>
<feature type="binding site" evidence="7">
    <location>
        <position position="445"/>
    </location>
    <ligand>
        <name>phosphoenolpyruvate</name>
        <dbReference type="ChEBI" id="CHEBI:58702"/>
    </ligand>
</feature>
<feature type="active site" description="Proton acceptor" evidence="7">
    <location>
        <position position="347"/>
    </location>
</feature>
<evidence type="ECO:0000256" key="6">
    <source>
        <dbReference type="ARBA" id="ARBA00044633"/>
    </source>
</evidence>
<keyword evidence="7" id="KW-0963">Cytoplasm</keyword>
<dbReference type="AlphaFoldDB" id="A0A0C1EAZ6"/>
<dbReference type="InterPro" id="IPR036968">
    <property type="entry name" value="Enolpyruvate_Tfrase_sf"/>
</dbReference>
<dbReference type="HAMAP" id="MF_00210">
    <property type="entry name" value="EPSP_synth"/>
    <property type="match status" value="1"/>
</dbReference>
<evidence type="ECO:0000256" key="2">
    <source>
        <dbReference type="ARBA" id="ARBA00009948"/>
    </source>
</evidence>
<comment type="catalytic activity">
    <reaction evidence="6">
        <text>3-phosphoshikimate + phosphoenolpyruvate = 5-O-(1-carboxyvinyl)-3-phosphoshikimate + phosphate</text>
        <dbReference type="Rhea" id="RHEA:21256"/>
        <dbReference type="ChEBI" id="CHEBI:43474"/>
        <dbReference type="ChEBI" id="CHEBI:57701"/>
        <dbReference type="ChEBI" id="CHEBI:58702"/>
        <dbReference type="ChEBI" id="CHEBI:145989"/>
        <dbReference type="EC" id="2.5.1.19"/>
    </reaction>
    <physiologicalReaction direction="left-to-right" evidence="6">
        <dbReference type="Rhea" id="RHEA:21257"/>
    </physiologicalReaction>
</comment>
<feature type="binding site" evidence="7">
    <location>
        <position position="63"/>
    </location>
    <ligand>
        <name>3-phosphoshikimate</name>
        <dbReference type="ChEBI" id="CHEBI:145989"/>
    </ligand>
</feature>
<dbReference type="PATRIC" id="fig|83552.4.peg.1619"/>
<feature type="binding site" evidence="7">
    <location>
        <position position="419"/>
    </location>
    <ligand>
        <name>phosphoenolpyruvate</name>
        <dbReference type="ChEBI" id="CHEBI:58702"/>
    </ligand>
</feature>
<feature type="binding site" evidence="7">
    <location>
        <position position="378"/>
    </location>
    <ligand>
        <name>phosphoenolpyruvate</name>
        <dbReference type="ChEBI" id="CHEBI:58702"/>
    </ligand>
</feature>
<evidence type="ECO:0000256" key="4">
    <source>
        <dbReference type="ARBA" id="ARBA00022679"/>
    </source>
</evidence>
<dbReference type="PROSITE" id="PS00885">
    <property type="entry name" value="EPSP_SYNTHASE_2"/>
    <property type="match status" value="1"/>
</dbReference>
<dbReference type="Pfam" id="PF00275">
    <property type="entry name" value="EPSP_synthase"/>
    <property type="match status" value="1"/>
</dbReference>
<name>A0A0C1EAZ6_9BACT</name>
<evidence type="ECO:0000256" key="1">
    <source>
        <dbReference type="ARBA" id="ARBA00004811"/>
    </source>
</evidence>
<feature type="binding site" evidence="7">
    <location>
        <position position="347"/>
    </location>
    <ligand>
        <name>3-phosphoshikimate</name>
        <dbReference type="ChEBI" id="CHEBI:145989"/>
    </ligand>
</feature>
<feature type="binding site" evidence="7">
    <location>
        <position position="203"/>
    </location>
    <ligand>
        <name>3-phosphoshikimate</name>
        <dbReference type="ChEBI" id="CHEBI:145989"/>
    </ligand>
</feature>
<comment type="caution">
    <text evidence="9">The sequence shown here is derived from an EMBL/GenBank/DDBJ whole genome shotgun (WGS) entry which is preliminary data.</text>
</comment>
<dbReference type="InterPro" id="IPR001986">
    <property type="entry name" value="Enolpyruvate_Tfrase_dom"/>
</dbReference>
<accession>A0A0C1EAZ6</accession>
<organism evidence="9 10">
    <name type="scientific">Parachlamydia acanthamoebae</name>
    <dbReference type="NCBI Taxonomy" id="83552"/>
    <lineage>
        <taxon>Bacteria</taxon>
        <taxon>Pseudomonadati</taxon>
        <taxon>Chlamydiota</taxon>
        <taxon>Chlamydiia</taxon>
        <taxon>Parachlamydiales</taxon>
        <taxon>Parachlamydiaceae</taxon>
        <taxon>Parachlamydia</taxon>
    </lineage>
</organism>
<feature type="binding site" evidence="7">
    <location>
        <position position="129"/>
    </location>
    <ligand>
        <name>phosphoenolpyruvate</name>
        <dbReference type="ChEBI" id="CHEBI:58702"/>
    </ligand>
</feature>
<dbReference type="EC" id="2.5.1.19" evidence="7"/>
<dbReference type="InterPro" id="IPR013792">
    <property type="entry name" value="RNA3'P_cycl/enolpyr_Trfase_a/b"/>
</dbReference>
<dbReference type="GO" id="GO:0003866">
    <property type="term" value="F:3-phosphoshikimate 1-carboxyvinyltransferase activity"/>
    <property type="evidence" value="ECO:0007669"/>
    <property type="project" value="UniProtKB-UniRule"/>
</dbReference>
<dbReference type="Proteomes" id="UP000031307">
    <property type="component" value="Unassembled WGS sequence"/>
</dbReference>
<proteinExistence type="inferred from homology"/>
<feature type="binding site" evidence="7">
    <location>
        <position position="58"/>
    </location>
    <ligand>
        <name>3-phosphoshikimate</name>
        <dbReference type="ChEBI" id="CHEBI:145989"/>
    </ligand>
</feature>
<dbReference type="UniPathway" id="UPA00053">
    <property type="reaction ID" value="UER00089"/>
</dbReference>
<dbReference type="PANTHER" id="PTHR21090:SF5">
    <property type="entry name" value="PENTAFUNCTIONAL AROM POLYPEPTIDE"/>
    <property type="match status" value="1"/>
</dbReference>
<feature type="binding site" evidence="7">
    <location>
        <position position="59"/>
    </location>
    <ligand>
        <name>3-phosphoshikimate</name>
        <dbReference type="ChEBI" id="CHEBI:145989"/>
    </ligand>
</feature>
<evidence type="ECO:0000313" key="10">
    <source>
        <dbReference type="Proteomes" id="UP000031307"/>
    </source>
</evidence>
<evidence type="ECO:0000256" key="7">
    <source>
        <dbReference type="HAMAP-Rule" id="MF_00210"/>
    </source>
</evidence>
<feature type="binding site" evidence="7">
    <location>
        <position position="374"/>
    </location>
    <ligand>
        <name>3-phosphoshikimate</name>
        <dbReference type="ChEBI" id="CHEBI:145989"/>
    </ligand>
</feature>
<dbReference type="GO" id="GO:0005737">
    <property type="term" value="C:cytoplasm"/>
    <property type="evidence" value="ECO:0007669"/>
    <property type="project" value="UniProtKB-SubCell"/>
</dbReference>
<reference evidence="9 10" key="1">
    <citation type="journal article" date="2014" name="Mol. Biol. Evol.">
        <title>Massive expansion of Ubiquitination-related gene families within the Chlamydiae.</title>
        <authorList>
            <person name="Domman D."/>
            <person name="Collingro A."/>
            <person name="Lagkouvardos I."/>
            <person name="Gehre L."/>
            <person name="Weinmaier T."/>
            <person name="Rattei T."/>
            <person name="Subtil A."/>
            <person name="Horn M."/>
        </authorList>
    </citation>
    <scope>NUCLEOTIDE SEQUENCE [LARGE SCALE GENOMIC DNA]</scope>
    <source>
        <strain evidence="9 10">OEW1</strain>
    </source>
</reference>
<dbReference type="SUPFAM" id="SSF55205">
    <property type="entry name" value="EPT/RTPC-like"/>
    <property type="match status" value="1"/>
</dbReference>
<evidence type="ECO:0000256" key="5">
    <source>
        <dbReference type="ARBA" id="ARBA00023141"/>
    </source>
</evidence>